<dbReference type="PANTHER" id="PTHR42923:SF26">
    <property type="entry name" value="FMN REDUCTASE LOT6, PUTATIVE (AFU_ORTHOLOGUE AFUA_7G06600)-RELATED"/>
    <property type="match status" value="1"/>
</dbReference>
<dbReference type="GO" id="GO:0016491">
    <property type="term" value="F:oxidoreductase activity"/>
    <property type="evidence" value="ECO:0007669"/>
    <property type="project" value="TreeGrafter"/>
</dbReference>
<gene>
    <name evidence="2" type="ORF">SEPMUDRAFT_133847</name>
</gene>
<dbReference type="PANTHER" id="PTHR42923">
    <property type="entry name" value="PROTOPORPHYRINOGEN OXIDASE"/>
    <property type="match status" value="1"/>
</dbReference>
<evidence type="ECO:0000313" key="3">
    <source>
        <dbReference type="Proteomes" id="UP000016931"/>
    </source>
</evidence>
<dbReference type="eggNOG" id="ENOG502R1TU">
    <property type="taxonomic scope" value="Eukaryota"/>
</dbReference>
<protein>
    <submittedName>
        <fullName evidence="2">Amine oxidase, flavin-containing superfamily</fullName>
    </submittedName>
</protein>
<proteinExistence type="predicted"/>
<dbReference type="HOGENOM" id="CLU_028280_0_0_1"/>
<dbReference type="Gene3D" id="3.50.50.60">
    <property type="entry name" value="FAD/NAD(P)-binding domain"/>
    <property type="match status" value="1"/>
</dbReference>
<evidence type="ECO:0000256" key="1">
    <source>
        <dbReference type="SAM" id="SignalP"/>
    </source>
</evidence>
<evidence type="ECO:0000313" key="2">
    <source>
        <dbReference type="EMBL" id="EMF11871.1"/>
    </source>
</evidence>
<dbReference type="Proteomes" id="UP000016931">
    <property type="component" value="Unassembled WGS sequence"/>
</dbReference>
<dbReference type="EMBL" id="KB456265">
    <property type="protein sequence ID" value="EMF11871.1"/>
    <property type="molecule type" value="Genomic_DNA"/>
</dbReference>
<accession>N1QL27</accession>
<dbReference type="Pfam" id="PF13450">
    <property type="entry name" value="NAD_binding_8"/>
    <property type="match status" value="1"/>
</dbReference>
<keyword evidence="3" id="KW-1185">Reference proteome</keyword>
<dbReference type="RefSeq" id="XP_016759992.1">
    <property type="nucleotide sequence ID" value="XM_016902593.1"/>
</dbReference>
<dbReference type="InterPro" id="IPR050464">
    <property type="entry name" value="Zeta_carotene_desat/Oxidored"/>
</dbReference>
<dbReference type="Gene3D" id="3.30.70.1990">
    <property type="match status" value="1"/>
</dbReference>
<keyword evidence="1" id="KW-0732">Signal</keyword>
<feature type="chain" id="PRO_5004110941" evidence="1">
    <location>
        <begin position="20"/>
        <end position="469"/>
    </location>
</feature>
<dbReference type="STRING" id="692275.N1QL27"/>
<dbReference type="OrthoDB" id="68575at2759"/>
<dbReference type="InterPro" id="IPR036188">
    <property type="entry name" value="FAD/NAD-bd_sf"/>
</dbReference>
<dbReference type="SUPFAM" id="SSF51905">
    <property type="entry name" value="FAD/NAD(P)-binding domain"/>
    <property type="match status" value="1"/>
</dbReference>
<feature type="signal peptide" evidence="1">
    <location>
        <begin position="1"/>
        <end position="19"/>
    </location>
</feature>
<reference evidence="2 3" key="1">
    <citation type="journal article" date="2012" name="PLoS Pathog.">
        <title>Diverse lifestyles and strategies of plant pathogenesis encoded in the genomes of eighteen Dothideomycetes fungi.</title>
        <authorList>
            <person name="Ohm R.A."/>
            <person name="Feau N."/>
            <person name="Henrissat B."/>
            <person name="Schoch C.L."/>
            <person name="Horwitz B.A."/>
            <person name="Barry K.W."/>
            <person name="Condon B.J."/>
            <person name="Copeland A.C."/>
            <person name="Dhillon B."/>
            <person name="Glaser F."/>
            <person name="Hesse C.N."/>
            <person name="Kosti I."/>
            <person name="LaButti K."/>
            <person name="Lindquist E.A."/>
            <person name="Lucas S."/>
            <person name="Salamov A.A."/>
            <person name="Bradshaw R.E."/>
            <person name="Ciuffetti L."/>
            <person name="Hamelin R.C."/>
            <person name="Kema G.H.J."/>
            <person name="Lawrence C."/>
            <person name="Scott J.A."/>
            <person name="Spatafora J.W."/>
            <person name="Turgeon B.G."/>
            <person name="de Wit P.J.G.M."/>
            <person name="Zhong S."/>
            <person name="Goodwin S.B."/>
            <person name="Grigoriev I.V."/>
        </authorList>
    </citation>
    <scope>NUCLEOTIDE SEQUENCE [LARGE SCALE GENOMIC DNA]</scope>
    <source>
        <strain evidence="2 3">SO2202</strain>
    </source>
</reference>
<dbReference type="Gene3D" id="1.10.405.20">
    <property type="match status" value="1"/>
</dbReference>
<dbReference type="AlphaFoldDB" id="N1QL27"/>
<name>N1QL27_SPHMS</name>
<sequence>MFSHRLLVALSVATTLAYATPPPSPPLSSVREFCNLTVDVAVIGGGGGGAYAAARLHQQGYKVALIERDGRLGGHVNTYRDPTSGGTFDYGVQIFSNISVVRDFFGHYKIPLVPAGPLGGSTSQTVDFSSGLPITVPQDTAAIGQALMGYGAQVAKYPSLNTFWKIPQPIPEDLLMPFGAFLQKYNLQSLAYIVYSYQQGLANVLAQTTLYLIRFFDLQQVQDIANSAFMVNGLQNNQALYDAVATELGNSVLLNTQATKIVRTDNAVLLDAKSTNTDYQITAKKLLIAIPPTPEKLQFLDLHDDEFSVFSKLNASHYWNSIVLNSGLPPNLTLTNISPAAPLAIPSVPGVYTINMTPFPGVVCPLYGSDHALSDSDVQADILATIKRIRQGMNISVTTEPEFVEFNSHNPFHFTVSPEEILGGFYDRMEALQGQRKTWFTGAAWSKPASSAIWNFTEYQILPGLMEGL</sequence>
<organism evidence="2 3">
    <name type="scientific">Sphaerulina musiva (strain SO2202)</name>
    <name type="common">Poplar stem canker fungus</name>
    <name type="synonym">Septoria musiva</name>
    <dbReference type="NCBI Taxonomy" id="692275"/>
    <lineage>
        <taxon>Eukaryota</taxon>
        <taxon>Fungi</taxon>
        <taxon>Dikarya</taxon>
        <taxon>Ascomycota</taxon>
        <taxon>Pezizomycotina</taxon>
        <taxon>Dothideomycetes</taxon>
        <taxon>Dothideomycetidae</taxon>
        <taxon>Mycosphaerellales</taxon>
        <taxon>Mycosphaerellaceae</taxon>
        <taxon>Sphaerulina</taxon>
    </lineage>
</organism>
<dbReference type="GeneID" id="27899730"/>
<dbReference type="OMA" id="SAIWNFT"/>